<evidence type="ECO:0000256" key="1">
    <source>
        <dbReference type="SAM" id="MobiDB-lite"/>
    </source>
</evidence>
<protein>
    <submittedName>
        <fullName evidence="2">Uncharacterized protein</fullName>
    </submittedName>
</protein>
<evidence type="ECO:0000313" key="3">
    <source>
        <dbReference type="Proteomes" id="UP000244893"/>
    </source>
</evidence>
<feature type="region of interest" description="Disordered" evidence="1">
    <location>
        <begin position="1"/>
        <end position="62"/>
    </location>
</feature>
<name>A0A2V1HSV8_9MICO</name>
<accession>A0A2V1HSV8</accession>
<proteinExistence type="predicted"/>
<organism evidence="2 3">
    <name type="scientific">Amnibacterium flavum</name>
    <dbReference type="NCBI Taxonomy" id="2173173"/>
    <lineage>
        <taxon>Bacteria</taxon>
        <taxon>Bacillati</taxon>
        <taxon>Actinomycetota</taxon>
        <taxon>Actinomycetes</taxon>
        <taxon>Micrococcales</taxon>
        <taxon>Microbacteriaceae</taxon>
        <taxon>Amnibacterium</taxon>
    </lineage>
</organism>
<dbReference type="OrthoDB" id="4991543at2"/>
<reference evidence="2 3" key="1">
    <citation type="submission" date="2018-05" db="EMBL/GenBank/DDBJ databases">
        <title>Amnibacterium sp. M8JJ-5, whole genome shotgun sequence.</title>
        <authorList>
            <person name="Tuo L."/>
        </authorList>
    </citation>
    <scope>NUCLEOTIDE SEQUENCE [LARGE SCALE GENOMIC DNA]</scope>
    <source>
        <strain evidence="2 3">M8JJ-5</strain>
    </source>
</reference>
<dbReference type="EMBL" id="QEOP01000004">
    <property type="protein sequence ID" value="PVZ93407.1"/>
    <property type="molecule type" value="Genomic_DNA"/>
</dbReference>
<dbReference type="Proteomes" id="UP000244893">
    <property type="component" value="Unassembled WGS sequence"/>
</dbReference>
<comment type="caution">
    <text evidence="2">The sequence shown here is derived from an EMBL/GenBank/DDBJ whole genome shotgun (WGS) entry which is preliminary data.</text>
</comment>
<sequence>MAERKSRRVRTEPVPGSDPTPQLPQQVVKASEDADEGWGGQPSRGSKSGNEEQLLRDKPPHY</sequence>
<dbReference type="AlphaFoldDB" id="A0A2V1HSV8"/>
<dbReference type="RefSeq" id="WP_116757735.1">
    <property type="nucleotide sequence ID" value="NZ_JBHUEX010000001.1"/>
</dbReference>
<keyword evidence="3" id="KW-1185">Reference proteome</keyword>
<gene>
    <name evidence="2" type="ORF">DDQ50_15655</name>
</gene>
<feature type="compositionally biased region" description="Basic and acidic residues" evidence="1">
    <location>
        <begin position="49"/>
        <end position="62"/>
    </location>
</feature>
<evidence type="ECO:0000313" key="2">
    <source>
        <dbReference type="EMBL" id="PVZ93407.1"/>
    </source>
</evidence>